<keyword evidence="3" id="KW-1185">Reference proteome</keyword>
<evidence type="ECO:0000313" key="3">
    <source>
        <dbReference type="Proteomes" id="UP000676386"/>
    </source>
</evidence>
<name>A0ABS5J3Q8_9BACT</name>
<reference evidence="2 3" key="1">
    <citation type="submission" date="2021-04" db="EMBL/GenBank/DDBJ databases">
        <title>Chitinophaga sp. nov., isolated from the rhizosphere soil.</title>
        <authorList>
            <person name="He S."/>
        </authorList>
    </citation>
    <scope>NUCLEOTIDE SEQUENCE [LARGE SCALE GENOMIC DNA]</scope>
    <source>
        <strain evidence="2 3">2R12</strain>
    </source>
</reference>
<accession>A0ABS5J3Q8</accession>
<evidence type="ECO:0000256" key="1">
    <source>
        <dbReference type="SAM" id="MobiDB-lite"/>
    </source>
</evidence>
<evidence type="ECO:0000313" key="2">
    <source>
        <dbReference type="EMBL" id="MBS0029713.1"/>
    </source>
</evidence>
<gene>
    <name evidence="2" type="ORF">KE626_20470</name>
</gene>
<sequence length="48" mass="5207">MKGWVKYEFSGLPEHQRDNNTGGKNDMAAGINGHPNEATGGQLRYTSA</sequence>
<comment type="caution">
    <text evidence="2">The sequence shown here is derived from an EMBL/GenBank/DDBJ whole genome shotgun (WGS) entry which is preliminary data.</text>
</comment>
<proteinExistence type="predicted"/>
<dbReference type="RefSeq" id="WP_211974798.1">
    <property type="nucleotide sequence ID" value="NZ_CBFHAM010000073.1"/>
</dbReference>
<feature type="region of interest" description="Disordered" evidence="1">
    <location>
        <begin position="1"/>
        <end position="48"/>
    </location>
</feature>
<dbReference type="EMBL" id="JAGTXB010000010">
    <property type="protein sequence ID" value="MBS0029713.1"/>
    <property type="molecule type" value="Genomic_DNA"/>
</dbReference>
<protein>
    <submittedName>
        <fullName evidence="2">Uncharacterized protein</fullName>
    </submittedName>
</protein>
<dbReference type="Proteomes" id="UP000676386">
    <property type="component" value="Unassembled WGS sequence"/>
</dbReference>
<organism evidence="2 3">
    <name type="scientific">Chitinophaga hostae</name>
    <dbReference type="NCBI Taxonomy" id="2831022"/>
    <lineage>
        <taxon>Bacteria</taxon>
        <taxon>Pseudomonadati</taxon>
        <taxon>Bacteroidota</taxon>
        <taxon>Chitinophagia</taxon>
        <taxon>Chitinophagales</taxon>
        <taxon>Chitinophagaceae</taxon>
        <taxon>Chitinophaga</taxon>
    </lineage>
</organism>